<dbReference type="Pfam" id="PF02897">
    <property type="entry name" value="Peptidase_S9_N"/>
    <property type="match status" value="1"/>
</dbReference>
<accession>A0A0C2H0T5</accession>
<dbReference type="InterPro" id="IPR023302">
    <property type="entry name" value="Pept_S9A_N"/>
</dbReference>
<dbReference type="GO" id="GO:0070012">
    <property type="term" value="F:oligopeptidase activity"/>
    <property type="evidence" value="ECO:0007669"/>
    <property type="project" value="TreeGrafter"/>
</dbReference>
<dbReference type="InterPro" id="IPR051167">
    <property type="entry name" value="Prolyl_oligopep/macrocyclase"/>
</dbReference>
<dbReference type="SUPFAM" id="SSF50993">
    <property type="entry name" value="Peptidase/esterase 'gauge' domain"/>
    <property type="match status" value="1"/>
</dbReference>
<dbReference type="PANTHER" id="PTHR42881">
    <property type="entry name" value="PROLYL ENDOPEPTIDASE"/>
    <property type="match status" value="1"/>
</dbReference>
<protein>
    <recommendedName>
        <fullName evidence="1">Peptidase S9A N-terminal domain-containing protein</fullName>
    </recommendedName>
</protein>
<dbReference type="Proteomes" id="UP000054047">
    <property type="component" value="Unassembled WGS sequence"/>
</dbReference>
<dbReference type="OrthoDB" id="248387at2759"/>
<proteinExistence type="predicted"/>
<dbReference type="GO" id="GO:0004252">
    <property type="term" value="F:serine-type endopeptidase activity"/>
    <property type="evidence" value="ECO:0007669"/>
    <property type="project" value="InterPro"/>
</dbReference>
<dbReference type="EMBL" id="KN727666">
    <property type="protein sequence ID" value="KIH65184.1"/>
    <property type="molecule type" value="Genomic_DNA"/>
</dbReference>
<evidence type="ECO:0000313" key="2">
    <source>
        <dbReference type="EMBL" id="KIH65184.1"/>
    </source>
</evidence>
<feature type="domain" description="Peptidase S9A N-terminal" evidence="1">
    <location>
        <begin position="2"/>
        <end position="66"/>
    </location>
</feature>
<evidence type="ECO:0000259" key="1">
    <source>
        <dbReference type="Pfam" id="PF02897"/>
    </source>
</evidence>
<evidence type="ECO:0000313" key="3">
    <source>
        <dbReference type="Proteomes" id="UP000054047"/>
    </source>
</evidence>
<organism evidence="2 3">
    <name type="scientific">Ancylostoma duodenale</name>
    <dbReference type="NCBI Taxonomy" id="51022"/>
    <lineage>
        <taxon>Eukaryota</taxon>
        <taxon>Metazoa</taxon>
        <taxon>Ecdysozoa</taxon>
        <taxon>Nematoda</taxon>
        <taxon>Chromadorea</taxon>
        <taxon>Rhabditida</taxon>
        <taxon>Rhabditina</taxon>
        <taxon>Rhabditomorpha</taxon>
        <taxon>Strongyloidea</taxon>
        <taxon>Ancylostomatidae</taxon>
        <taxon>Ancylostomatinae</taxon>
        <taxon>Ancylostoma</taxon>
    </lineage>
</organism>
<keyword evidence="3" id="KW-1185">Reference proteome</keyword>
<name>A0A0C2H0T5_9BILA</name>
<dbReference type="GO" id="GO:0005829">
    <property type="term" value="C:cytosol"/>
    <property type="evidence" value="ECO:0007669"/>
    <property type="project" value="TreeGrafter"/>
</dbReference>
<sequence>MEYVDHDDESMLIITNRDAPMFKLIRVSLKNGSVWDVVPENKQAVLDYAYCVAKDRLLITYLEDVKILASWTR</sequence>
<dbReference type="Gene3D" id="2.130.10.120">
    <property type="entry name" value="Prolyl oligopeptidase, N-terminal domain"/>
    <property type="match status" value="1"/>
</dbReference>
<reference evidence="2 3" key="1">
    <citation type="submission" date="2013-12" db="EMBL/GenBank/DDBJ databases">
        <title>Draft genome of the parsitic nematode Ancylostoma duodenale.</title>
        <authorList>
            <person name="Mitreva M."/>
        </authorList>
    </citation>
    <scope>NUCLEOTIDE SEQUENCE [LARGE SCALE GENOMIC DNA]</scope>
    <source>
        <strain evidence="2 3">Zhejiang</strain>
    </source>
</reference>
<gene>
    <name evidence="2" type="ORF">ANCDUO_04498</name>
</gene>
<dbReference type="AlphaFoldDB" id="A0A0C2H0T5"/>
<dbReference type="PANTHER" id="PTHR42881:SF2">
    <property type="entry name" value="PROLYL ENDOPEPTIDASE"/>
    <property type="match status" value="1"/>
</dbReference>